<gene>
    <name evidence="2" type="ORF">S03H2_31141</name>
</gene>
<proteinExistence type="predicted"/>
<feature type="non-terminal residue" evidence="2">
    <location>
        <position position="1"/>
    </location>
</feature>
<keyword evidence="1" id="KW-0812">Transmembrane</keyword>
<comment type="caution">
    <text evidence="2">The sequence shown here is derived from an EMBL/GenBank/DDBJ whole genome shotgun (WGS) entry which is preliminary data.</text>
</comment>
<name>X1I418_9ZZZZ</name>
<keyword evidence="1" id="KW-1133">Transmembrane helix</keyword>
<feature type="transmembrane region" description="Helical" evidence="1">
    <location>
        <begin position="37"/>
        <end position="67"/>
    </location>
</feature>
<keyword evidence="1" id="KW-0472">Membrane</keyword>
<sequence length="68" mass="7734">FPSLFCIGIPKGHTSPHIPHPVHKSGLIEIFGMTTDILISVVFDAIFTNSFLFSYLIIVFIFIYFIFL</sequence>
<evidence type="ECO:0000256" key="1">
    <source>
        <dbReference type="SAM" id="Phobius"/>
    </source>
</evidence>
<protein>
    <submittedName>
        <fullName evidence="2">Uncharacterized protein</fullName>
    </submittedName>
</protein>
<dbReference type="AlphaFoldDB" id="X1I418"/>
<organism evidence="2">
    <name type="scientific">marine sediment metagenome</name>
    <dbReference type="NCBI Taxonomy" id="412755"/>
    <lineage>
        <taxon>unclassified sequences</taxon>
        <taxon>metagenomes</taxon>
        <taxon>ecological metagenomes</taxon>
    </lineage>
</organism>
<dbReference type="EMBL" id="BARU01018869">
    <property type="protein sequence ID" value="GAH60844.1"/>
    <property type="molecule type" value="Genomic_DNA"/>
</dbReference>
<accession>X1I418</accession>
<reference evidence="2" key="1">
    <citation type="journal article" date="2014" name="Front. Microbiol.">
        <title>High frequency of phylogenetically diverse reductive dehalogenase-homologous genes in deep subseafloor sedimentary metagenomes.</title>
        <authorList>
            <person name="Kawai M."/>
            <person name="Futagami T."/>
            <person name="Toyoda A."/>
            <person name="Takaki Y."/>
            <person name="Nishi S."/>
            <person name="Hori S."/>
            <person name="Arai W."/>
            <person name="Tsubouchi T."/>
            <person name="Morono Y."/>
            <person name="Uchiyama I."/>
            <person name="Ito T."/>
            <person name="Fujiyama A."/>
            <person name="Inagaki F."/>
            <person name="Takami H."/>
        </authorList>
    </citation>
    <scope>NUCLEOTIDE SEQUENCE</scope>
    <source>
        <strain evidence="2">Expedition CK06-06</strain>
    </source>
</reference>
<evidence type="ECO:0000313" key="2">
    <source>
        <dbReference type="EMBL" id="GAH60844.1"/>
    </source>
</evidence>